<dbReference type="InterPro" id="IPR035940">
    <property type="entry name" value="CAP_sf"/>
</dbReference>
<dbReference type="Gene3D" id="3.40.33.10">
    <property type="entry name" value="CAP"/>
    <property type="match status" value="1"/>
</dbReference>
<dbReference type="FunFam" id="3.40.33.10:FF:000004">
    <property type="entry name" value="CAP, cysteine-rich secretory protein, antigen 5"/>
    <property type="match status" value="1"/>
</dbReference>
<sequence length="150" mass="17391">MAYTKLFSFLLLSTLFLFSSLLPVESTVHRRFMRTKTTAAVAQFLGAHNSIRARHNLPLLQWSTKLANFAKWYANKRRGDCALIHSVSNYGENIFWGMRSRWKPSDAVAAWAAQEAYYDYKDNTCMPNKECLHYTQLVWRSTVKGWLCAN</sequence>
<keyword evidence="4" id="KW-1185">Reference proteome</keyword>
<organism evidence="3 4">
    <name type="scientific">Liquidambar formosana</name>
    <name type="common">Formosan gum</name>
    <dbReference type="NCBI Taxonomy" id="63359"/>
    <lineage>
        <taxon>Eukaryota</taxon>
        <taxon>Viridiplantae</taxon>
        <taxon>Streptophyta</taxon>
        <taxon>Embryophyta</taxon>
        <taxon>Tracheophyta</taxon>
        <taxon>Spermatophyta</taxon>
        <taxon>Magnoliopsida</taxon>
        <taxon>eudicotyledons</taxon>
        <taxon>Gunneridae</taxon>
        <taxon>Pentapetalae</taxon>
        <taxon>Saxifragales</taxon>
        <taxon>Altingiaceae</taxon>
        <taxon>Liquidambar</taxon>
    </lineage>
</organism>
<evidence type="ECO:0000256" key="1">
    <source>
        <dbReference type="SAM" id="SignalP"/>
    </source>
</evidence>
<dbReference type="InterPro" id="IPR014044">
    <property type="entry name" value="CAP_dom"/>
</dbReference>
<accession>A0AAP0NAF8</accession>
<dbReference type="SUPFAM" id="SSF55797">
    <property type="entry name" value="PR-1-like"/>
    <property type="match status" value="1"/>
</dbReference>
<gene>
    <name evidence="3" type="ORF">L1049_000435</name>
</gene>
<dbReference type="EMBL" id="JBBPBK010000015">
    <property type="protein sequence ID" value="KAK9268676.1"/>
    <property type="molecule type" value="Genomic_DNA"/>
</dbReference>
<dbReference type="SMART" id="SM00198">
    <property type="entry name" value="SCP"/>
    <property type="match status" value="1"/>
</dbReference>
<dbReference type="InterPro" id="IPR001283">
    <property type="entry name" value="CRISP-related"/>
</dbReference>
<dbReference type="Pfam" id="PF00188">
    <property type="entry name" value="CAP"/>
    <property type="match status" value="1"/>
</dbReference>
<protein>
    <recommendedName>
        <fullName evidence="2">SCP domain-containing protein</fullName>
    </recommendedName>
</protein>
<feature type="signal peptide" evidence="1">
    <location>
        <begin position="1"/>
        <end position="26"/>
    </location>
</feature>
<keyword evidence="1" id="KW-0732">Signal</keyword>
<dbReference type="PRINTS" id="PR00837">
    <property type="entry name" value="V5TPXLIKE"/>
</dbReference>
<reference evidence="3 4" key="1">
    <citation type="journal article" date="2024" name="Plant J.">
        <title>Genome sequences and population genomics reveal climatic adaptation and genomic divergence between two closely related sweetgum species.</title>
        <authorList>
            <person name="Xu W.Q."/>
            <person name="Ren C.Q."/>
            <person name="Zhang X.Y."/>
            <person name="Comes H.P."/>
            <person name="Liu X.H."/>
            <person name="Li Y.G."/>
            <person name="Kettle C.J."/>
            <person name="Jalonen R."/>
            <person name="Gaisberger H."/>
            <person name="Ma Y.Z."/>
            <person name="Qiu Y.X."/>
        </authorList>
    </citation>
    <scope>NUCLEOTIDE SEQUENCE [LARGE SCALE GENOMIC DNA]</scope>
    <source>
        <strain evidence="3">Hangzhou</strain>
    </source>
</reference>
<dbReference type="Proteomes" id="UP001415857">
    <property type="component" value="Unassembled WGS sequence"/>
</dbReference>
<evidence type="ECO:0000259" key="2">
    <source>
        <dbReference type="SMART" id="SM00198"/>
    </source>
</evidence>
<evidence type="ECO:0000313" key="3">
    <source>
        <dbReference type="EMBL" id="KAK9268676.1"/>
    </source>
</evidence>
<dbReference type="AlphaFoldDB" id="A0AAP0NAF8"/>
<name>A0AAP0NAF8_LIQFO</name>
<feature type="chain" id="PRO_5042891141" description="SCP domain-containing protein" evidence="1">
    <location>
        <begin position="27"/>
        <end position="150"/>
    </location>
</feature>
<comment type="caution">
    <text evidence="3">The sequence shown here is derived from an EMBL/GenBank/DDBJ whole genome shotgun (WGS) entry which is preliminary data.</text>
</comment>
<proteinExistence type="predicted"/>
<dbReference type="PANTHER" id="PTHR10334">
    <property type="entry name" value="CYSTEINE-RICH SECRETORY PROTEIN-RELATED"/>
    <property type="match status" value="1"/>
</dbReference>
<feature type="domain" description="SCP" evidence="2">
    <location>
        <begin position="39"/>
        <end position="150"/>
    </location>
</feature>
<evidence type="ECO:0000313" key="4">
    <source>
        <dbReference type="Proteomes" id="UP001415857"/>
    </source>
</evidence>